<name>A0A8X6V997_TRICX</name>
<organism evidence="1 2">
    <name type="scientific">Trichonephila clavipes</name>
    <name type="common">Golden silk orbweaver</name>
    <name type="synonym">Nephila clavipes</name>
    <dbReference type="NCBI Taxonomy" id="2585209"/>
    <lineage>
        <taxon>Eukaryota</taxon>
        <taxon>Metazoa</taxon>
        <taxon>Ecdysozoa</taxon>
        <taxon>Arthropoda</taxon>
        <taxon>Chelicerata</taxon>
        <taxon>Arachnida</taxon>
        <taxon>Araneae</taxon>
        <taxon>Araneomorphae</taxon>
        <taxon>Entelegynae</taxon>
        <taxon>Araneoidea</taxon>
        <taxon>Nephilidae</taxon>
        <taxon>Trichonephila</taxon>
    </lineage>
</organism>
<comment type="caution">
    <text evidence="1">The sequence shown here is derived from an EMBL/GenBank/DDBJ whole genome shotgun (WGS) entry which is preliminary data.</text>
</comment>
<keyword evidence="2" id="KW-1185">Reference proteome</keyword>
<dbReference type="AlphaFoldDB" id="A0A8X6V997"/>
<evidence type="ECO:0000313" key="1">
    <source>
        <dbReference type="EMBL" id="GFX99138.1"/>
    </source>
</evidence>
<gene>
    <name evidence="1" type="ORF">TNCV_2493191</name>
</gene>
<accession>A0A8X6V997</accession>
<reference evidence="1" key="1">
    <citation type="submission" date="2020-08" db="EMBL/GenBank/DDBJ databases">
        <title>Multicomponent nature underlies the extraordinary mechanical properties of spider dragline silk.</title>
        <authorList>
            <person name="Kono N."/>
            <person name="Nakamura H."/>
            <person name="Mori M."/>
            <person name="Yoshida Y."/>
            <person name="Ohtoshi R."/>
            <person name="Malay A.D."/>
            <person name="Moran D.A.P."/>
            <person name="Tomita M."/>
            <person name="Numata K."/>
            <person name="Arakawa K."/>
        </authorList>
    </citation>
    <scope>NUCLEOTIDE SEQUENCE</scope>
</reference>
<dbReference type="Proteomes" id="UP000887159">
    <property type="component" value="Unassembled WGS sequence"/>
</dbReference>
<evidence type="ECO:0000313" key="2">
    <source>
        <dbReference type="Proteomes" id="UP000887159"/>
    </source>
</evidence>
<dbReference type="EMBL" id="BMAU01021206">
    <property type="protein sequence ID" value="GFX99138.1"/>
    <property type="molecule type" value="Genomic_DNA"/>
</dbReference>
<proteinExistence type="predicted"/>
<sequence>MHVKSVKAQSHPVGVVWKFGEVVQAFPGKSHVRRGGRGRLVDKQSDRGWQSVLKNVVKKRLSRCIINRNVANYILLSAAEYSARSLYAYKYPFGLFCVIMLSSTQLLKNLAFSVKRSGWIFNAYGRSVNIQI</sequence>
<protein>
    <submittedName>
        <fullName evidence="1">Uncharacterized protein</fullName>
    </submittedName>
</protein>